<keyword evidence="4" id="KW-1185">Reference proteome</keyword>
<dbReference type="Pfam" id="PF06580">
    <property type="entry name" value="His_kinase"/>
    <property type="match status" value="1"/>
</dbReference>
<dbReference type="InterPro" id="IPR010559">
    <property type="entry name" value="Sig_transdc_His_kin_internal"/>
</dbReference>
<dbReference type="EMBL" id="BAABHB010000001">
    <property type="protein sequence ID" value="GAA4394624.1"/>
    <property type="molecule type" value="Genomic_DNA"/>
</dbReference>
<feature type="transmembrane region" description="Helical" evidence="1">
    <location>
        <begin position="114"/>
        <end position="135"/>
    </location>
</feature>
<name>A0ABP8JRB5_9BACT</name>
<protein>
    <recommendedName>
        <fullName evidence="2">Signal transduction histidine kinase internal region domain-containing protein</fullName>
    </recommendedName>
</protein>
<dbReference type="Proteomes" id="UP001500936">
    <property type="component" value="Unassembled WGS sequence"/>
</dbReference>
<organism evidence="3 4">
    <name type="scientific">Nibrella viscosa</name>
    <dbReference type="NCBI Taxonomy" id="1084524"/>
    <lineage>
        <taxon>Bacteria</taxon>
        <taxon>Pseudomonadati</taxon>
        <taxon>Bacteroidota</taxon>
        <taxon>Cytophagia</taxon>
        <taxon>Cytophagales</taxon>
        <taxon>Spirosomataceae</taxon>
        <taxon>Nibrella</taxon>
    </lineage>
</organism>
<evidence type="ECO:0000313" key="3">
    <source>
        <dbReference type="EMBL" id="GAA4394624.1"/>
    </source>
</evidence>
<reference evidence="4" key="1">
    <citation type="journal article" date="2019" name="Int. J. Syst. Evol. Microbiol.">
        <title>The Global Catalogue of Microorganisms (GCM) 10K type strain sequencing project: providing services to taxonomists for standard genome sequencing and annotation.</title>
        <authorList>
            <consortium name="The Broad Institute Genomics Platform"/>
            <consortium name="The Broad Institute Genome Sequencing Center for Infectious Disease"/>
            <person name="Wu L."/>
            <person name="Ma J."/>
        </authorList>
    </citation>
    <scope>NUCLEOTIDE SEQUENCE [LARGE SCALE GENOMIC DNA]</scope>
    <source>
        <strain evidence="4">JCM 17925</strain>
    </source>
</reference>
<accession>A0ABP8JRB5</accession>
<dbReference type="PANTHER" id="PTHR34220:SF7">
    <property type="entry name" value="SENSOR HISTIDINE KINASE YPDA"/>
    <property type="match status" value="1"/>
</dbReference>
<dbReference type="InterPro" id="IPR050640">
    <property type="entry name" value="Bact_2-comp_sensor_kinase"/>
</dbReference>
<keyword evidence="1" id="KW-0812">Transmembrane</keyword>
<evidence type="ECO:0000313" key="4">
    <source>
        <dbReference type="Proteomes" id="UP001500936"/>
    </source>
</evidence>
<feature type="transmembrane region" description="Helical" evidence="1">
    <location>
        <begin position="12"/>
        <end position="32"/>
    </location>
</feature>
<keyword evidence="1" id="KW-1133">Transmembrane helix</keyword>
<keyword evidence="1" id="KW-0472">Membrane</keyword>
<sequence>MRYTQQDILIRWTVLPPFVLVLNWLLFGKMYWENAQTFTVTTLLSFLLYYGHWLLNNIISRRLHELYPTFRHMLIRVSLAVGIISVHTSSITLLLYYLYGFLRLNGYQPQPADLRWALLFGFVTVLLVTAIYESINLFEQWQRTLTQTEQFKKANLESQFESLKQQINPHFLFNSLNTLSQLVEESPRQASAYLDEMSSVYRYLLRANEQHLTTLKTELDFAHSYFYLLGIRHGQAIQLVDKVNAIYYDYLIPPLTLQLLLENAVKHNVILPEQPLVIELRTTPAGELMVQNNLQRKRVPVSSNRVGLSNITSKYKLLGQGEVQVSETDDYFCVVLPLLAASRLHQ</sequence>
<gene>
    <name evidence="3" type="ORF">GCM10023187_00650</name>
</gene>
<evidence type="ECO:0000256" key="1">
    <source>
        <dbReference type="SAM" id="Phobius"/>
    </source>
</evidence>
<feature type="transmembrane region" description="Helical" evidence="1">
    <location>
        <begin position="77"/>
        <end position="99"/>
    </location>
</feature>
<comment type="caution">
    <text evidence="3">The sequence shown here is derived from an EMBL/GenBank/DDBJ whole genome shotgun (WGS) entry which is preliminary data.</text>
</comment>
<feature type="domain" description="Signal transduction histidine kinase internal region" evidence="2">
    <location>
        <begin position="159"/>
        <end position="236"/>
    </location>
</feature>
<proteinExistence type="predicted"/>
<evidence type="ECO:0000259" key="2">
    <source>
        <dbReference type="Pfam" id="PF06580"/>
    </source>
</evidence>
<dbReference type="PANTHER" id="PTHR34220">
    <property type="entry name" value="SENSOR HISTIDINE KINASE YPDA"/>
    <property type="match status" value="1"/>
</dbReference>
<feature type="transmembrane region" description="Helical" evidence="1">
    <location>
        <begin position="38"/>
        <end position="56"/>
    </location>
</feature>